<dbReference type="InterPro" id="IPR029058">
    <property type="entry name" value="AB_hydrolase_fold"/>
</dbReference>
<comment type="similarity">
    <text evidence="1 3">Belongs to the type-B carboxylesterase/lipase family.</text>
</comment>
<keyword evidence="2 3" id="KW-0378">Hydrolase</keyword>
<dbReference type="PANTHER" id="PTHR11559">
    <property type="entry name" value="CARBOXYLESTERASE"/>
    <property type="match status" value="1"/>
</dbReference>
<feature type="domain" description="Carboxylesterase type B" evidence="5">
    <location>
        <begin position="11"/>
        <end position="324"/>
    </location>
</feature>
<evidence type="ECO:0000256" key="3">
    <source>
        <dbReference type="RuleBase" id="RU361235"/>
    </source>
</evidence>
<reference evidence="6 7" key="1">
    <citation type="submission" date="2022-03" db="EMBL/GenBank/DDBJ databases">
        <title>Complete genome of Streptomyces rimosus ssp. rimosus R7 (=ATCC 10970).</title>
        <authorList>
            <person name="Beganovic S."/>
            <person name="Ruckert C."/>
            <person name="Busche T."/>
            <person name="Kalinowski J."/>
            <person name="Wittmann C."/>
        </authorList>
    </citation>
    <scope>NUCLEOTIDE SEQUENCE [LARGE SCALE GENOMIC DNA]</scope>
    <source>
        <strain evidence="6 7">R7</strain>
    </source>
</reference>
<gene>
    <name evidence="6" type="ORF">SRIMR7_12055</name>
</gene>
<dbReference type="EMBL" id="CP094298">
    <property type="protein sequence ID" value="UNZ02879.1"/>
    <property type="molecule type" value="Genomic_DNA"/>
</dbReference>
<dbReference type="SUPFAM" id="SSF53474">
    <property type="entry name" value="alpha/beta-Hydrolases"/>
    <property type="match status" value="1"/>
</dbReference>
<evidence type="ECO:0000256" key="2">
    <source>
        <dbReference type="ARBA" id="ARBA00022801"/>
    </source>
</evidence>
<evidence type="ECO:0000256" key="1">
    <source>
        <dbReference type="ARBA" id="ARBA00005964"/>
    </source>
</evidence>
<organism evidence="6 7">
    <name type="scientific">Streptomyces rimosus subsp. rimosus</name>
    <dbReference type="NCBI Taxonomy" id="132474"/>
    <lineage>
        <taxon>Bacteria</taxon>
        <taxon>Bacillati</taxon>
        <taxon>Actinomycetota</taxon>
        <taxon>Actinomycetes</taxon>
        <taxon>Kitasatosporales</taxon>
        <taxon>Streptomycetaceae</taxon>
        <taxon>Streptomyces</taxon>
    </lineage>
</organism>
<sequence>MTGAVSEPSGPEVRTQAGTVRGSREADVAVFRGIPFAEPPVGELRFAAPRAARGWDGVRPALSYGPPPPQGGHFGMEALSQDAADDWLTLNVWTPESGPGAGLPVMVWIQGGAYTIGTSALPEYDGGRLARAGAVVVTFNYRVGPEGFGQFAGAPANRGLLDQIAALEWVRDNIRAFGGAPDRVTVFGQSAGAGSIAALLAMPRAAGLFGRAVAQSVQGTFFAPELAADIAAACAAELGRKPTVGDLRTVAPARLSAACDAVGATMDRHASRWGAVAHRTIPVAPVVEGDTLPVTPWQAVAGGAARGIPLLVGHTRDEQRLFTVIDGLLGQVSPEQAGTALRRFAPGPDGARRYRDGFPSASPDELYERVQSDWLFRMPSLHLAEAQAAAGGRAHVYELTWPAPGMDGVFGACHGLDVPLVFGNLDRGQPAVLIGDAPSPGAEILSARMRAAWTAFAADGDPGWPAYDGDRRLVQLFDTRPAVTADPERTSRLIWQDHTFSPLALRP</sequence>
<dbReference type="PROSITE" id="PS00122">
    <property type="entry name" value="CARBOXYLESTERASE_B_1"/>
    <property type="match status" value="1"/>
</dbReference>
<dbReference type="Gene3D" id="3.40.50.1820">
    <property type="entry name" value="alpha/beta hydrolase"/>
    <property type="match status" value="1"/>
</dbReference>
<proteinExistence type="inferred from homology"/>
<dbReference type="InterPro" id="IPR050309">
    <property type="entry name" value="Type-B_Carboxylest/Lipase"/>
</dbReference>
<protein>
    <recommendedName>
        <fullName evidence="3">Carboxylic ester hydrolase</fullName>
        <ecNumber evidence="3">3.1.1.-</ecNumber>
    </recommendedName>
</protein>
<keyword evidence="7" id="KW-1185">Reference proteome</keyword>
<evidence type="ECO:0000313" key="7">
    <source>
        <dbReference type="Proteomes" id="UP000829494"/>
    </source>
</evidence>
<dbReference type="RefSeq" id="WP_003986164.1">
    <property type="nucleotide sequence ID" value="NZ_CP043497.1"/>
</dbReference>
<evidence type="ECO:0000259" key="5">
    <source>
        <dbReference type="Pfam" id="PF00135"/>
    </source>
</evidence>
<feature type="region of interest" description="Disordered" evidence="4">
    <location>
        <begin position="1"/>
        <end position="22"/>
    </location>
</feature>
<dbReference type="GeneID" id="66858026"/>
<evidence type="ECO:0000256" key="4">
    <source>
        <dbReference type="SAM" id="MobiDB-lite"/>
    </source>
</evidence>
<dbReference type="EC" id="3.1.1.-" evidence="3"/>
<evidence type="ECO:0000313" key="6">
    <source>
        <dbReference type="EMBL" id="UNZ02879.1"/>
    </source>
</evidence>
<dbReference type="InterPro" id="IPR019826">
    <property type="entry name" value="Carboxylesterase_B_AS"/>
</dbReference>
<accession>A0ABY3YYK1</accession>
<dbReference type="InterPro" id="IPR002018">
    <property type="entry name" value="CarbesteraseB"/>
</dbReference>
<dbReference type="Pfam" id="PF00135">
    <property type="entry name" value="COesterase"/>
    <property type="match status" value="1"/>
</dbReference>
<dbReference type="Proteomes" id="UP000829494">
    <property type="component" value="Chromosome"/>
</dbReference>
<dbReference type="GO" id="GO:0106435">
    <property type="term" value="F:carboxylesterase activity"/>
    <property type="evidence" value="ECO:0007669"/>
    <property type="project" value="UniProtKB-EC"/>
</dbReference>
<name>A0ABY3YYK1_STRRM</name>